<evidence type="ECO:0000313" key="3">
    <source>
        <dbReference type="Proteomes" id="UP000198723"/>
    </source>
</evidence>
<name>A0A1C3YB49_9HYPH</name>
<dbReference type="EMBL" id="FMAJ01000022">
    <property type="protein sequence ID" value="SCB61726.1"/>
    <property type="molecule type" value="Genomic_DNA"/>
</dbReference>
<sequence length="183" mass="20719">MTKPLVSLRGLQRLQIANRDRHGGEFTDLEESEQDRFRRGWASGRAERRFGSRPETYPARPNSVMRCIAKVEGFPRFKVLPLSRDPMINLALPLRFPYVVGQKRPRRGGASSLTNKDRTGGTSVLSWRPNQSEIGRVPVRCYSVGVDRTCCFGLNRGFNAAEDETNRVDDLWSDVFDESATLS</sequence>
<evidence type="ECO:0000256" key="1">
    <source>
        <dbReference type="SAM" id="MobiDB-lite"/>
    </source>
</evidence>
<dbReference type="Proteomes" id="UP000198723">
    <property type="component" value="Unassembled WGS sequence"/>
</dbReference>
<protein>
    <submittedName>
        <fullName evidence="2">Uncharacterized protein</fullName>
    </submittedName>
</protein>
<accession>A0A1C3YB49</accession>
<evidence type="ECO:0000313" key="2">
    <source>
        <dbReference type="EMBL" id="SCB61726.1"/>
    </source>
</evidence>
<reference evidence="2 3" key="1">
    <citation type="submission" date="2016-08" db="EMBL/GenBank/DDBJ databases">
        <authorList>
            <person name="Seilhamer J.J."/>
        </authorList>
    </citation>
    <scope>NUCLEOTIDE SEQUENCE [LARGE SCALE GENOMIC DNA]</scope>
    <source>
        <strain evidence="2 3">HBR26</strain>
    </source>
</reference>
<dbReference type="AlphaFoldDB" id="A0A1C3YB49"/>
<gene>
    <name evidence="2" type="ORF">GA0061105_12248</name>
</gene>
<proteinExistence type="predicted"/>
<organism evidence="2 3">
    <name type="scientific">Rhizobium aethiopicum</name>
    <dbReference type="NCBI Taxonomy" id="1138170"/>
    <lineage>
        <taxon>Bacteria</taxon>
        <taxon>Pseudomonadati</taxon>
        <taxon>Pseudomonadota</taxon>
        <taxon>Alphaproteobacteria</taxon>
        <taxon>Hyphomicrobiales</taxon>
        <taxon>Rhizobiaceae</taxon>
        <taxon>Rhizobium/Agrobacterium group</taxon>
        <taxon>Rhizobium</taxon>
    </lineage>
</organism>
<feature type="region of interest" description="Disordered" evidence="1">
    <location>
        <begin position="104"/>
        <end position="127"/>
    </location>
</feature>